<evidence type="ECO:0000313" key="2">
    <source>
        <dbReference type="Proteomes" id="UP001172457"/>
    </source>
</evidence>
<dbReference type="InterPro" id="IPR015915">
    <property type="entry name" value="Kelch-typ_b-propeller"/>
</dbReference>
<keyword evidence="2" id="KW-1185">Reference proteome</keyword>
<comment type="caution">
    <text evidence="1">The sequence shown here is derived from an EMBL/GenBank/DDBJ whole genome shotgun (WGS) entry which is preliminary data.</text>
</comment>
<name>A0AA38WFN3_9ASTR</name>
<proteinExistence type="predicted"/>
<dbReference type="AlphaFoldDB" id="A0AA38WFN3"/>
<dbReference type="Proteomes" id="UP001172457">
    <property type="component" value="Chromosome 5"/>
</dbReference>
<accession>A0AA38WFN3</accession>
<evidence type="ECO:0000313" key="1">
    <source>
        <dbReference type="EMBL" id="KAJ9548299.1"/>
    </source>
</evidence>
<organism evidence="1 2">
    <name type="scientific">Centaurea solstitialis</name>
    <name type="common">yellow star-thistle</name>
    <dbReference type="NCBI Taxonomy" id="347529"/>
    <lineage>
        <taxon>Eukaryota</taxon>
        <taxon>Viridiplantae</taxon>
        <taxon>Streptophyta</taxon>
        <taxon>Embryophyta</taxon>
        <taxon>Tracheophyta</taxon>
        <taxon>Spermatophyta</taxon>
        <taxon>Magnoliopsida</taxon>
        <taxon>eudicotyledons</taxon>
        <taxon>Gunneridae</taxon>
        <taxon>Pentapetalae</taxon>
        <taxon>asterids</taxon>
        <taxon>campanulids</taxon>
        <taxon>Asterales</taxon>
        <taxon>Asteraceae</taxon>
        <taxon>Carduoideae</taxon>
        <taxon>Cardueae</taxon>
        <taxon>Centaureinae</taxon>
        <taxon>Centaurea</taxon>
    </lineage>
</organism>
<dbReference type="EMBL" id="JARYMX010000005">
    <property type="protein sequence ID" value="KAJ9548299.1"/>
    <property type="molecule type" value="Genomic_DNA"/>
</dbReference>
<protein>
    <recommendedName>
        <fullName evidence="3">F-box protein</fullName>
    </recommendedName>
</protein>
<evidence type="ECO:0008006" key="3">
    <source>
        <dbReference type="Google" id="ProtNLM"/>
    </source>
</evidence>
<sequence>MCVCKQCHSFLTTTVFIKMHLQHVNDQNHHRLLVVPTIKPYHYFRTIDCETPSLEYLMSSCLLNENLYFLGQCRNKAHKWSYLIIRFNTNTEKFTEIATPFLQRDVWCCFSLTVVSGCAYLCASLKENSWDKLDLWKMDMKGEWMKVVSCCHRLKINLVITRPTSVGEGNKTLLIRVWITSLDMRPFGCVDSAQEQNRAGDLDWAKADNIVSRVSGALQMVLELDPDRCAQRGRCVLEGGECNNSSHFGW</sequence>
<reference evidence="1" key="1">
    <citation type="submission" date="2023-03" db="EMBL/GenBank/DDBJ databases">
        <title>Chromosome-scale reference genome and RAD-based genetic map of yellow starthistle (Centaurea solstitialis) reveal putative structural variation and QTLs associated with invader traits.</title>
        <authorList>
            <person name="Reatini B."/>
            <person name="Cang F.A."/>
            <person name="Jiang Q."/>
            <person name="Mckibben M.T.W."/>
            <person name="Barker M.S."/>
            <person name="Rieseberg L.H."/>
            <person name="Dlugosch K.M."/>
        </authorList>
    </citation>
    <scope>NUCLEOTIDE SEQUENCE</scope>
    <source>
        <strain evidence="1">CAN-66</strain>
        <tissue evidence="1">Leaf</tissue>
    </source>
</reference>
<gene>
    <name evidence="1" type="ORF">OSB04_020842</name>
</gene>
<dbReference type="SUPFAM" id="SSF117281">
    <property type="entry name" value="Kelch motif"/>
    <property type="match status" value="1"/>
</dbReference>